<keyword evidence="3" id="KW-0540">Nuclease</keyword>
<keyword evidence="1" id="KW-0963">Cytoplasm</keyword>
<evidence type="ECO:0000313" key="7">
    <source>
        <dbReference type="EMBL" id="CAB4602053.1"/>
    </source>
</evidence>
<evidence type="ECO:0000256" key="2">
    <source>
        <dbReference type="ARBA" id="ARBA00022517"/>
    </source>
</evidence>
<keyword evidence="2" id="KW-0690">Ribosome biogenesis</keyword>
<protein>
    <submittedName>
        <fullName evidence="6">Unannotated protein</fullName>
    </submittedName>
</protein>
<dbReference type="EMBL" id="CAEZUT010000001">
    <property type="protein sequence ID" value="CAB4602053.1"/>
    <property type="molecule type" value="Genomic_DNA"/>
</dbReference>
<dbReference type="InterPro" id="IPR037027">
    <property type="entry name" value="YqgF/RNaseH-like_dom_sf"/>
</dbReference>
<evidence type="ECO:0000256" key="1">
    <source>
        <dbReference type="ARBA" id="ARBA00022490"/>
    </source>
</evidence>
<dbReference type="GO" id="GO:0004518">
    <property type="term" value="F:nuclease activity"/>
    <property type="evidence" value="ECO:0007669"/>
    <property type="project" value="UniProtKB-KW"/>
</dbReference>
<dbReference type="InterPro" id="IPR005227">
    <property type="entry name" value="YqgF"/>
</dbReference>
<dbReference type="InterPro" id="IPR012337">
    <property type="entry name" value="RNaseH-like_sf"/>
</dbReference>
<dbReference type="PANTHER" id="PTHR33317:SF4">
    <property type="entry name" value="POLYNUCLEOTIDYL TRANSFERASE, RIBONUCLEASE H-LIKE SUPERFAMILY PROTEIN"/>
    <property type="match status" value="1"/>
</dbReference>
<organism evidence="6">
    <name type="scientific">freshwater metagenome</name>
    <dbReference type="NCBI Taxonomy" id="449393"/>
    <lineage>
        <taxon>unclassified sequences</taxon>
        <taxon>metagenomes</taxon>
        <taxon>ecological metagenomes</taxon>
    </lineage>
</organism>
<name>A0A6J5Z1N9_9ZZZZ</name>
<dbReference type="NCBIfam" id="TIGR00250">
    <property type="entry name" value="RNAse_H_YqgF"/>
    <property type="match status" value="1"/>
</dbReference>
<evidence type="ECO:0000256" key="4">
    <source>
        <dbReference type="ARBA" id="ARBA00022801"/>
    </source>
</evidence>
<evidence type="ECO:0000313" key="6">
    <source>
        <dbReference type="EMBL" id="CAB4336374.1"/>
    </source>
</evidence>
<evidence type="ECO:0000256" key="3">
    <source>
        <dbReference type="ARBA" id="ARBA00022722"/>
    </source>
</evidence>
<dbReference type="GO" id="GO:0000967">
    <property type="term" value="P:rRNA 5'-end processing"/>
    <property type="evidence" value="ECO:0007669"/>
    <property type="project" value="TreeGrafter"/>
</dbReference>
<sequence length="150" mass="16330">MASEITRGRRIGLDFGEVRIGLSISDLDSILVSPLATLTNDEKFKSNFKKILAQNMPVYIAIGWPIHLSGSLSAKSQSVKDFATGLKSYVDVPIYLIDERLTTTDAYAQMRDAGKSMKQSKEIIDQLAAVGILNLALSLEKSDKGLGNPI</sequence>
<dbReference type="Gene3D" id="3.30.420.140">
    <property type="entry name" value="YqgF/RNase H-like domain"/>
    <property type="match status" value="1"/>
</dbReference>
<proteinExistence type="inferred from homology"/>
<evidence type="ECO:0000313" key="8">
    <source>
        <dbReference type="EMBL" id="CAB4649249.1"/>
    </source>
</evidence>
<dbReference type="SUPFAM" id="SSF53098">
    <property type="entry name" value="Ribonuclease H-like"/>
    <property type="match status" value="1"/>
</dbReference>
<dbReference type="AlphaFoldDB" id="A0A6J5Z1N9"/>
<dbReference type="InterPro" id="IPR006641">
    <property type="entry name" value="YqgF/RNaseH-like_dom"/>
</dbReference>
<evidence type="ECO:0000259" key="5">
    <source>
        <dbReference type="SMART" id="SM00732"/>
    </source>
</evidence>
<dbReference type="Pfam" id="PF03652">
    <property type="entry name" value="RuvX"/>
    <property type="match status" value="1"/>
</dbReference>
<dbReference type="HAMAP" id="MF_00651">
    <property type="entry name" value="Nuclease_YqgF"/>
    <property type="match status" value="1"/>
</dbReference>
<dbReference type="SMART" id="SM00732">
    <property type="entry name" value="YqgFc"/>
    <property type="match status" value="1"/>
</dbReference>
<dbReference type="EMBL" id="CAEZWN010000011">
    <property type="protein sequence ID" value="CAB4649249.1"/>
    <property type="molecule type" value="Genomic_DNA"/>
</dbReference>
<dbReference type="GO" id="GO:0016787">
    <property type="term" value="F:hydrolase activity"/>
    <property type="evidence" value="ECO:0007669"/>
    <property type="project" value="UniProtKB-KW"/>
</dbReference>
<gene>
    <name evidence="7" type="ORF">UFOPK1854_00002</name>
    <name evidence="8" type="ORF">UFOPK2252_00225</name>
    <name evidence="6" type="ORF">UFOPK4171_00399</name>
</gene>
<accession>A0A6J5Z1N9</accession>
<reference evidence="6" key="1">
    <citation type="submission" date="2020-05" db="EMBL/GenBank/DDBJ databases">
        <authorList>
            <person name="Chiriac C."/>
            <person name="Salcher M."/>
            <person name="Ghai R."/>
            <person name="Kavagutti S V."/>
        </authorList>
    </citation>
    <scope>NUCLEOTIDE SEQUENCE</scope>
</reference>
<dbReference type="CDD" id="cd16964">
    <property type="entry name" value="YqgF"/>
    <property type="match status" value="1"/>
</dbReference>
<feature type="domain" description="YqgF/RNase H-like" evidence="5">
    <location>
        <begin position="8"/>
        <end position="106"/>
    </location>
</feature>
<dbReference type="EMBL" id="CAESAM010000021">
    <property type="protein sequence ID" value="CAB4336374.1"/>
    <property type="molecule type" value="Genomic_DNA"/>
</dbReference>
<dbReference type="PANTHER" id="PTHR33317">
    <property type="entry name" value="POLYNUCLEOTIDYL TRANSFERASE, RIBONUCLEASE H-LIKE SUPERFAMILY PROTEIN"/>
    <property type="match status" value="1"/>
</dbReference>
<dbReference type="GO" id="GO:0005829">
    <property type="term" value="C:cytosol"/>
    <property type="evidence" value="ECO:0007669"/>
    <property type="project" value="TreeGrafter"/>
</dbReference>
<keyword evidence="4" id="KW-0378">Hydrolase</keyword>